<dbReference type="Proteomes" id="UP000003793">
    <property type="component" value="Unassembled WGS sequence"/>
</dbReference>
<accession>C0B5Y3</accession>
<organism evidence="1 2">
    <name type="scientific">Coprococcus comes ATCC 27758</name>
    <dbReference type="NCBI Taxonomy" id="470146"/>
    <lineage>
        <taxon>Bacteria</taxon>
        <taxon>Bacillati</taxon>
        <taxon>Bacillota</taxon>
        <taxon>Clostridia</taxon>
        <taxon>Lachnospirales</taxon>
        <taxon>Lachnospiraceae</taxon>
        <taxon>Coprococcus</taxon>
    </lineage>
</organism>
<protein>
    <submittedName>
        <fullName evidence="1">Uncharacterized protein</fullName>
    </submittedName>
</protein>
<comment type="caution">
    <text evidence="1">The sequence shown here is derived from an EMBL/GenBank/DDBJ whole genome shotgun (WGS) entry which is preliminary data.</text>
</comment>
<name>C0B5Y3_9FIRM</name>
<evidence type="ECO:0000313" key="1">
    <source>
        <dbReference type="EMBL" id="EEG91117.1"/>
    </source>
</evidence>
<sequence length="47" mass="5413">MDLVSCFIHEIQRTAEPNNHQDYSANQSGIQNYRLPFTYGLFATFSS</sequence>
<gene>
    <name evidence="1" type="ORF">COPCOM_00554</name>
</gene>
<dbReference type="EMBL" id="ABVR01000034">
    <property type="protein sequence ID" value="EEG91117.1"/>
    <property type="molecule type" value="Genomic_DNA"/>
</dbReference>
<dbReference type="HOGENOM" id="CLU_3166860_0_0_9"/>
<reference evidence="1 2" key="2">
    <citation type="submission" date="2009-03" db="EMBL/GenBank/DDBJ databases">
        <title>Draft genome sequence of Coprococcus comes (ATCC 27758).</title>
        <authorList>
            <person name="Sudarsanam P."/>
            <person name="Ley R."/>
            <person name="Guruge J."/>
            <person name="Turnbaugh P.J."/>
            <person name="Mahowald M."/>
            <person name="Liep D."/>
            <person name="Gordon J."/>
        </authorList>
    </citation>
    <scope>NUCLEOTIDE SEQUENCE [LARGE SCALE GENOMIC DNA]</scope>
    <source>
        <strain evidence="1 2">ATCC 27758</strain>
    </source>
</reference>
<evidence type="ECO:0000313" key="2">
    <source>
        <dbReference type="Proteomes" id="UP000003793"/>
    </source>
</evidence>
<reference evidence="1 2" key="1">
    <citation type="submission" date="2009-02" db="EMBL/GenBank/DDBJ databases">
        <authorList>
            <person name="Fulton L."/>
            <person name="Clifton S."/>
            <person name="Fulton B."/>
            <person name="Xu J."/>
            <person name="Minx P."/>
            <person name="Pepin K.H."/>
            <person name="Johnson M."/>
            <person name="Bhonagiri V."/>
            <person name="Nash W.E."/>
            <person name="Mardis E.R."/>
            <person name="Wilson R.K."/>
        </authorList>
    </citation>
    <scope>NUCLEOTIDE SEQUENCE [LARGE SCALE GENOMIC DNA]</scope>
    <source>
        <strain evidence="1 2">ATCC 27758</strain>
    </source>
</reference>
<dbReference type="AlphaFoldDB" id="C0B5Y3"/>
<proteinExistence type="predicted"/>